<dbReference type="AlphaFoldDB" id="A0A3E5A4Q8"/>
<organism evidence="9 10">
    <name type="scientific">Blautia obeum</name>
    <dbReference type="NCBI Taxonomy" id="40520"/>
    <lineage>
        <taxon>Bacteria</taxon>
        <taxon>Bacillati</taxon>
        <taxon>Bacillota</taxon>
        <taxon>Clostridia</taxon>
        <taxon>Lachnospirales</taxon>
        <taxon>Lachnospiraceae</taxon>
        <taxon>Blautia</taxon>
    </lineage>
</organism>
<comment type="catalytic activity">
    <reaction evidence="6">
        <text>D-lyxose = D-xylulose</text>
        <dbReference type="Rhea" id="RHEA:14201"/>
        <dbReference type="ChEBI" id="CHEBI:16789"/>
        <dbReference type="ChEBI" id="CHEBI:17140"/>
        <dbReference type="EC" id="5.3.1.15"/>
    </reaction>
</comment>
<dbReference type="InterPro" id="IPR047581">
    <property type="entry name" value="EcSI_cupin"/>
</dbReference>
<evidence type="ECO:0000256" key="8">
    <source>
        <dbReference type="ARBA" id="ARBA00044972"/>
    </source>
</evidence>
<evidence type="ECO:0000256" key="5">
    <source>
        <dbReference type="ARBA" id="ARBA00023277"/>
    </source>
</evidence>
<evidence type="ECO:0000313" key="9">
    <source>
        <dbReference type="EMBL" id="RGN03353.1"/>
    </source>
</evidence>
<dbReference type="InterPro" id="IPR014710">
    <property type="entry name" value="RmlC-like_jellyroll"/>
</dbReference>
<accession>A0A3E5A4Q8</accession>
<dbReference type="GO" id="GO:0046872">
    <property type="term" value="F:metal ion binding"/>
    <property type="evidence" value="ECO:0007669"/>
    <property type="project" value="UniProtKB-KW"/>
</dbReference>
<gene>
    <name evidence="9" type="ORF">DXB81_13065</name>
</gene>
<comment type="similarity">
    <text evidence="7">Belongs to the D-lyxose ketol-isomerase family.</text>
</comment>
<keyword evidence="5" id="KW-0119">Carbohydrate metabolism</keyword>
<dbReference type="InterPro" id="IPR011051">
    <property type="entry name" value="RmlC_Cupin_sf"/>
</dbReference>
<comment type="cofactor">
    <cofactor evidence="1">
        <name>Mn(2+)</name>
        <dbReference type="ChEBI" id="CHEBI:29035"/>
    </cofactor>
</comment>
<evidence type="ECO:0000256" key="7">
    <source>
        <dbReference type="ARBA" id="ARBA00044951"/>
    </source>
</evidence>
<proteinExistence type="inferred from homology"/>
<evidence type="ECO:0000256" key="1">
    <source>
        <dbReference type="ARBA" id="ARBA00001936"/>
    </source>
</evidence>
<dbReference type="InterPro" id="IPR010864">
    <property type="entry name" value="D-lyxose_isomer"/>
</dbReference>
<dbReference type="CDD" id="cd20309">
    <property type="entry name" value="cupin_EcSI"/>
    <property type="match status" value="1"/>
</dbReference>
<dbReference type="Proteomes" id="UP000261222">
    <property type="component" value="Unassembled WGS sequence"/>
</dbReference>
<dbReference type="GO" id="GO:0047828">
    <property type="term" value="F:D-lyxose ketol-isomerase activity"/>
    <property type="evidence" value="ECO:0007669"/>
    <property type="project" value="UniProtKB-EC"/>
</dbReference>
<evidence type="ECO:0000256" key="2">
    <source>
        <dbReference type="ARBA" id="ARBA00022723"/>
    </source>
</evidence>
<evidence type="ECO:0000256" key="4">
    <source>
        <dbReference type="ARBA" id="ARBA00023235"/>
    </source>
</evidence>
<evidence type="ECO:0000256" key="6">
    <source>
        <dbReference type="ARBA" id="ARBA00044907"/>
    </source>
</evidence>
<reference evidence="9 10" key="1">
    <citation type="submission" date="2018-08" db="EMBL/GenBank/DDBJ databases">
        <title>A genome reference for cultivated species of the human gut microbiota.</title>
        <authorList>
            <person name="Zou Y."/>
            <person name="Xue W."/>
            <person name="Luo G."/>
        </authorList>
    </citation>
    <scope>NUCLEOTIDE SEQUENCE [LARGE SCALE GENOMIC DNA]</scope>
    <source>
        <strain evidence="9 10">OM06-11AA</strain>
    </source>
</reference>
<sequence length="245" mass="28064">MKRSEINQIIEYTINALRREKFPLPPFAYYGIEEWKNLSDDEAEIVENMLGWDITDFGSGDFRKIGLTIFTFRNGNFHMKEKYPKPYAEKMLYVLDGQVLPFHYHWNKREDIINRGGGKLEIVLHNSTTEDFEDINGMIMHRKGTFAGTPVKVSVDGKTVVVEDGGSVILEPGQSISLSPGQYHQWKGVPGTGDIILFEVSTTNDDTVDNRFYDAGERIPGIEEDVPAQYLIFADYPKFTKIQRR</sequence>
<comment type="caution">
    <text evidence="9">The sequence shown here is derived from an EMBL/GenBank/DDBJ whole genome shotgun (WGS) entry which is preliminary data.</text>
</comment>
<protein>
    <recommendedName>
        <fullName evidence="8">D-lyxose ketol-isomerase</fullName>
        <ecNumber evidence="8">5.3.1.15</ecNumber>
    </recommendedName>
</protein>
<evidence type="ECO:0000256" key="3">
    <source>
        <dbReference type="ARBA" id="ARBA00023211"/>
    </source>
</evidence>
<evidence type="ECO:0000313" key="10">
    <source>
        <dbReference type="Proteomes" id="UP000261222"/>
    </source>
</evidence>
<dbReference type="EMBL" id="QSUB01000006">
    <property type="protein sequence ID" value="RGN03353.1"/>
    <property type="molecule type" value="Genomic_DNA"/>
</dbReference>
<dbReference type="Gene3D" id="2.60.120.10">
    <property type="entry name" value="Jelly Rolls"/>
    <property type="match status" value="1"/>
</dbReference>
<keyword evidence="3" id="KW-0464">Manganese</keyword>
<name>A0A3E5A4Q8_9FIRM</name>
<dbReference type="EC" id="5.3.1.15" evidence="8"/>
<dbReference type="Pfam" id="PF07385">
    <property type="entry name" value="Lyx_isomer"/>
    <property type="match status" value="1"/>
</dbReference>
<keyword evidence="2" id="KW-0479">Metal-binding</keyword>
<dbReference type="SUPFAM" id="SSF51182">
    <property type="entry name" value="RmlC-like cupins"/>
    <property type="match status" value="1"/>
</dbReference>
<dbReference type="RefSeq" id="WP_117739442.1">
    <property type="nucleotide sequence ID" value="NZ_QSUB01000006.1"/>
</dbReference>
<keyword evidence="4 9" id="KW-0413">Isomerase</keyword>